<accession>A0A5C6UMG1</accession>
<evidence type="ECO:0008006" key="5">
    <source>
        <dbReference type="Google" id="ProtNLM"/>
    </source>
</evidence>
<dbReference type="OrthoDB" id="7575472at2"/>
<sequence>MKTAFTAALLAVSALSLAACGGKGDDKLGDQVEQAADNNAAALEATADNLEDRAEAIRDNGEERSEAIDDADVNADALTNGQKAAVINGTAEVK</sequence>
<feature type="coiled-coil region" evidence="1">
    <location>
        <begin position="33"/>
        <end position="60"/>
    </location>
</feature>
<reference evidence="3 4" key="1">
    <citation type="journal article" date="2013" name="Antonie Van Leeuwenhoek">
        <title>Sphingomonas ginsenosidivorax sp. nov., with the ability to transform ginsenosides.</title>
        <authorList>
            <person name="Jin X.F."/>
            <person name="Kim J.K."/>
            <person name="Liu Q.M."/>
            <person name="Kang M.S."/>
            <person name="He D."/>
            <person name="Jin F.X."/>
            <person name="Kim S.C."/>
            <person name="Im W.T."/>
        </authorList>
    </citation>
    <scope>NUCLEOTIDE SEQUENCE [LARGE SCALE GENOMIC DNA]</scope>
    <source>
        <strain evidence="3 4">KHI67</strain>
    </source>
</reference>
<comment type="caution">
    <text evidence="3">The sequence shown here is derived from an EMBL/GenBank/DDBJ whole genome shotgun (WGS) entry which is preliminary data.</text>
</comment>
<evidence type="ECO:0000256" key="1">
    <source>
        <dbReference type="SAM" id="Coils"/>
    </source>
</evidence>
<dbReference type="EMBL" id="VOQR01000001">
    <property type="protein sequence ID" value="TXC72488.1"/>
    <property type="molecule type" value="Genomic_DNA"/>
</dbReference>
<gene>
    <name evidence="3" type="ORF">FSB78_17170</name>
</gene>
<feature type="chain" id="PRO_5022933036" description="Lipoprotein" evidence="2">
    <location>
        <begin position="19"/>
        <end position="94"/>
    </location>
</feature>
<name>A0A5C6UMG1_9SPHN</name>
<evidence type="ECO:0000313" key="4">
    <source>
        <dbReference type="Proteomes" id="UP000321250"/>
    </source>
</evidence>
<dbReference type="RefSeq" id="WP_147083762.1">
    <property type="nucleotide sequence ID" value="NZ_VOQR01000001.1"/>
</dbReference>
<evidence type="ECO:0000256" key="2">
    <source>
        <dbReference type="SAM" id="SignalP"/>
    </source>
</evidence>
<proteinExistence type="predicted"/>
<keyword evidence="2" id="KW-0732">Signal</keyword>
<protein>
    <recommendedName>
        <fullName evidence="5">Lipoprotein</fullName>
    </recommendedName>
</protein>
<dbReference type="Proteomes" id="UP000321250">
    <property type="component" value="Unassembled WGS sequence"/>
</dbReference>
<dbReference type="PROSITE" id="PS51257">
    <property type="entry name" value="PROKAR_LIPOPROTEIN"/>
    <property type="match status" value="1"/>
</dbReference>
<organism evidence="3 4">
    <name type="scientific">Sphingomonas ginsenosidivorax</name>
    <dbReference type="NCBI Taxonomy" id="862135"/>
    <lineage>
        <taxon>Bacteria</taxon>
        <taxon>Pseudomonadati</taxon>
        <taxon>Pseudomonadota</taxon>
        <taxon>Alphaproteobacteria</taxon>
        <taxon>Sphingomonadales</taxon>
        <taxon>Sphingomonadaceae</taxon>
        <taxon>Sphingomonas</taxon>
    </lineage>
</organism>
<evidence type="ECO:0000313" key="3">
    <source>
        <dbReference type="EMBL" id="TXC72488.1"/>
    </source>
</evidence>
<keyword evidence="4" id="KW-1185">Reference proteome</keyword>
<feature type="signal peptide" evidence="2">
    <location>
        <begin position="1"/>
        <end position="18"/>
    </location>
</feature>
<keyword evidence="1" id="KW-0175">Coiled coil</keyword>
<dbReference type="AlphaFoldDB" id="A0A5C6UMG1"/>